<reference evidence="1 2" key="1">
    <citation type="submission" date="2018-07" db="EMBL/GenBank/DDBJ databases">
        <title>Genomic Encyclopedia of Type Strains, Phase IV (KMG-IV): sequencing the most valuable type-strain genomes for metagenomic binning, comparative biology and taxonomic classification.</title>
        <authorList>
            <person name="Goeker M."/>
        </authorList>
    </citation>
    <scope>NUCLEOTIDE SEQUENCE [LARGE SCALE GENOMIC DNA]</scope>
    <source>
        <strain evidence="1 2">DSM 101478</strain>
    </source>
</reference>
<accession>A0A370QKH2</accession>
<keyword evidence="2" id="KW-1185">Reference proteome</keyword>
<keyword evidence="1" id="KW-0413">Isomerase</keyword>
<proteinExistence type="predicted"/>
<name>A0A370QKH2_9FLAO</name>
<dbReference type="RefSeq" id="WP_115123018.1">
    <property type="nucleotide sequence ID" value="NZ_QRAO01000001.1"/>
</dbReference>
<dbReference type="Pfam" id="PF14595">
    <property type="entry name" value="Thioredoxin_9"/>
    <property type="match status" value="1"/>
</dbReference>
<dbReference type="GO" id="GO:0016853">
    <property type="term" value="F:isomerase activity"/>
    <property type="evidence" value="ECO:0007669"/>
    <property type="project" value="UniProtKB-KW"/>
</dbReference>
<protein>
    <submittedName>
        <fullName evidence="1">Thiol-disulfide isomerase/thioredoxin</fullName>
    </submittedName>
</protein>
<dbReference type="Proteomes" id="UP000255317">
    <property type="component" value="Unassembled WGS sequence"/>
</dbReference>
<dbReference type="OrthoDB" id="6120799at2"/>
<dbReference type="EMBL" id="QRAO01000001">
    <property type="protein sequence ID" value="RDK88821.1"/>
    <property type="molecule type" value="Genomic_DNA"/>
</dbReference>
<gene>
    <name evidence="1" type="ORF">C8D94_101698</name>
</gene>
<dbReference type="AlphaFoldDB" id="A0A370QKH2"/>
<dbReference type="Gene3D" id="3.40.30.10">
    <property type="entry name" value="Glutaredoxin"/>
    <property type="match status" value="1"/>
</dbReference>
<evidence type="ECO:0000313" key="1">
    <source>
        <dbReference type="EMBL" id="RDK88821.1"/>
    </source>
</evidence>
<dbReference type="SUPFAM" id="SSF52833">
    <property type="entry name" value="Thioredoxin-like"/>
    <property type="match status" value="1"/>
</dbReference>
<dbReference type="InterPro" id="IPR036249">
    <property type="entry name" value="Thioredoxin-like_sf"/>
</dbReference>
<organism evidence="1 2">
    <name type="scientific">Marinirhabdus gelatinilytica</name>
    <dbReference type="NCBI Taxonomy" id="1703343"/>
    <lineage>
        <taxon>Bacteria</taxon>
        <taxon>Pseudomonadati</taxon>
        <taxon>Bacteroidota</taxon>
        <taxon>Flavobacteriia</taxon>
        <taxon>Flavobacteriales</taxon>
        <taxon>Flavobacteriaceae</taxon>
    </lineage>
</organism>
<evidence type="ECO:0000313" key="2">
    <source>
        <dbReference type="Proteomes" id="UP000255317"/>
    </source>
</evidence>
<sequence>MEISNSTAGEVVKIKETLVMQALENALSYSAYRDLVATHALDNTSTGHEQTEALSEYTQLNNARMRRLDKTLKSAEAITERFKNFSKRQTWLVLTESWCGDAAQSLPAIQKVAGLAPNIDFKIVLRDEHPKLMDAFLTNGSRSIPKLILFDEEQQKISADWGPRPSKATQMVQNYKAEHGSLTPEFKKDLQVWYTKDKGQNIFDDLAALIA</sequence>
<comment type="caution">
    <text evidence="1">The sequence shown here is derived from an EMBL/GenBank/DDBJ whole genome shotgun (WGS) entry which is preliminary data.</text>
</comment>